<sequence>MKSLFIAVVLFVLSFSSVGSELRCGWLQNPSPANQWISDKDGTWDISIQGRFTSNGIEKLKDFPDKEFVKTNGNYGYGCACIRVDVDLDEKKVIKIYSSKILPLSRCQRDRTLSEP</sequence>
<gene>
    <name evidence="1" type="ORF">FCN80_25575</name>
</gene>
<dbReference type="RefSeq" id="WP_136993133.1">
    <property type="nucleotide sequence ID" value="NZ_SZPQ01000098.1"/>
</dbReference>
<accession>A0ABY2SEE5</accession>
<keyword evidence="2" id="KW-1185">Reference proteome</keyword>
<dbReference type="InterPro" id="IPR025145">
    <property type="entry name" value="DUF4087"/>
</dbReference>
<protein>
    <submittedName>
        <fullName evidence="1">DUF4087 domain-containing protein</fullName>
    </submittedName>
</protein>
<proteinExistence type="predicted"/>
<evidence type="ECO:0000313" key="2">
    <source>
        <dbReference type="Proteomes" id="UP000305202"/>
    </source>
</evidence>
<dbReference type="Pfam" id="PF13316">
    <property type="entry name" value="DUF4087"/>
    <property type="match status" value="1"/>
</dbReference>
<comment type="caution">
    <text evidence="1">The sequence shown here is derived from an EMBL/GenBank/DDBJ whole genome shotgun (WGS) entry which is preliminary data.</text>
</comment>
<reference evidence="1 2" key="1">
    <citation type="submission" date="2019-04" db="EMBL/GenBank/DDBJ databases">
        <authorList>
            <person name="Li M."/>
            <person name="Gao C."/>
        </authorList>
    </citation>
    <scope>NUCLEOTIDE SEQUENCE [LARGE SCALE GENOMIC DNA]</scope>
    <source>
        <strain evidence="1 2">BGMRC 2031</strain>
    </source>
</reference>
<evidence type="ECO:0000313" key="1">
    <source>
        <dbReference type="EMBL" id="TKI02229.1"/>
    </source>
</evidence>
<dbReference type="EMBL" id="SZPQ01000098">
    <property type="protein sequence ID" value="TKI02229.1"/>
    <property type="molecule type" value="Genomic_DNA"/>
</dbReference>
<organism evidence="1 2">
    <name type="scientific">Martelella alba</name>
    <dbReference type="NCBI Taxonomy" id="2590451"/>
    <lineage>
        <taxon>Bacteria</taxon>
        <taxon>Pseudomonadati</taxon>
        <taxon>Pseudomonadota</taxon>
        <taxon>Alphaproteobacteria</taxon>
        <taxon>Hyphomicrobiales</taxon>
        <taxon>Aurantimonadaceae</taxon>
        <taxon>Martelella</taxon>
    </lineage>
</organism>
<dbReference type="Proteomes" id="UP000305202">
    <property type="component" value="Unassembled WGS sequence"/>
</dbReference>
<name>A0ABY2SEE5_9HYPH</name>